<feature type="compositionally biased region" description="Basic residues" evidence="1">
    <location>
        <begin position="169"/>
        <end position="179"/>
    </location>
</feature>
<evidence type="ECO:0000256" key="1">
    <source>
        <dbReference type="SAM" id="MobiDB-lite"/>
    </source>
</evidence>
<gene>
    <name evidence="2" type="ORF">AFUS01_LOCUS9071</name>
</gene>
<feature type="region of interest" description="Disordered" evidence="1">
    <location>
        <begin position="1"/>
        <end position="20"/>
    </location>
</feature>
<dbReference type="Proteomes" id="UP000708208">
    <property type="component" value="Unassembled WGS sequence"/>
</dbReference>
<proteinExistence type="predicted"/>
<dbReference type="AlphaFoldDB" id="A0A8J2JLW4"/>
<accession>A0A8J2JLW4</accession>
<comment type="caution">
    <text evidence="2">The sequence shown here is derived from an EMBL/GenBank/DDBJ whole genome shotgun (WGS) entry which is preliminary data.</text>
</comment>
<reference evidence="2" key="1">
    <citation type="submission" date="2021-06" db="EMBL/GenBank/DDBJ databases">
        <authorList>
            <person name="Hodson N. C."/>
            <person name="Mongue J. A."/>
            <person name="Jaron S. K."/>
        </authorList>
    </citation>
    <scope>NUCLEOTIDE SEQUENCE</scope>
</reference>
<keyword evidence="3" id="KW-1185">Reference proteome</keyword>
<evidence type="ECO:0000313" key="3">
    <source>
        <dbReference type="Proteomes" id="UP000708208"/>
    </source>
</evidence>
<feature type="region of interest" description="Disordered" evidence="1">
    <location>
        <begin position="162"/>
        <end position="184"/>
    </location>
</feature>
<sequence length="645" mass="74425">MPLGGNPAEPESNNVERETPSVDRFIGFGSNSSSQILDVTSKEISNARKSVSSTETCTELSSTCRNAYATKTGLSESDLLDIQGHAAVARSIKSRLKNILFWLPFQPKLVTVQTVHLFGNSKTSTIASSNHHLSTTSRSRTSPKVRFSPDVLEQYKMKGDVAGKERSVKRTTKKPRNTPKKVVDDDGRIIYNPTECDSDSNSDTSVNIYDCEPCCLRKRHYPETMTIQPVLSLNYRVQVENFMDSLETAGYYLEGNTKTIDGALEPFRLSLKHPLTSNGNNLAAKIWLFTYSLRTVFGTREKPTLPEFDNLLKQFQLLGKECEKTCIYMRTFESRFDDFDKKVLQFVSKTAGRFKMKLNVDMYRVKERGSYQRKVLELSQRKIPEENLLIQFRGDWYENESQWDDFARYALHFKIKILLGLVDEVLRGLQVVQSQMRFLLEDVVAGKFEAEDRHIFKVLELMDKVINFFLTSVETTATHERELRQVIRTFAKDTIDFVRKTNFTIWKVFELRDTTQLCFTYITQTYKNTCNFEDYRPTAIYTNTSSKFLFCGDWKLNRFLFQPEDFYRADFRRTLQMFYVSSSKCQFILKHLPGNLPPLNLGPIMTNWTTFSIPLKPIVTLPPINANKYTLFYSSTIFGTEKSSD</sequence>
<protein>
    <submittedName>
        <fullName evidence="2">Uncharacterized protein</fullName>
    </submittedName>
</protein>
<name>A0A8J2JLW4_9HEXA</name>
<dbReference type="EMBL" id="CAJVCH010064383">
    <property type="protein sequence ID" value="CAG7719765.1"/>
    <property type="molecule type" value="Genomic_DNA"/>
</dbReference>
<organism evidence="2 3">
    <name type="scientific">Allacma fusca</name>
    <dbReference type="NCBI Taxonomy" id="39272"/>
    <lineage>
        <taxon>Eukaryota</taxon>
        <taxon>Metazoa</taxon>
        <taxon>Ecdysozoa</taxon>
        <taxon>Arthropoda</taxon>
        <taxon>Hexapoda</taxon>
        <taxon>Collembola</taxon>
        <taxon>Symphypleona</taxon>
        <taxon>Sminthuridae</taxon>
        <taxon>Allacma</taxon>
    </lineage>
</organism>
<dbReference type="OrthoDB" id="10690472at2759"/>
<evidence type="ECO:0000313" key="2">
    <source>
        <dbReference type="EMBL" id="CAG7719765.1"/>
    </source>
</evidence>